<name>A0A813SJE8_9BILA</name>
<proteinExistence type="predicted"/>
<dbReference type="EMBL" id="CAJNOL010000059">
    <property type="protein sequence ID" value="CAF0801461.1"/>
    <property type="molecule type" value="Genomic_DNA"/>
</dbReference>
<accession>A0A813SJE8</accession>
<evidence type="ECO:0000313" key="4">
    <source>
        <dbReference type="EMBL" id="CAF0900168.1"/>
    </source>
</evidence>
<dbReference type="EMBL" id="CAJNOH010000007">
    <property type="protein sequence ID" value="CAF0738975.1"/>
    <property type="molecule type" value="Genomic_DNA"/>
</dbReference>
<comment type="caution">
    <text evidence="3">The sequence shown here is derived from an EMBL/GenBank/DDBJ whole genome shotgun (WGS) entry which is preliminary data.</text>
</comment>
<organism evidence="3 8">
    <name type="scientific">Rotaria sordida</name>
    <dbReference type="NCBI Taxonomy" id="392033"/>
    <lineage>
        <taxon>Eukaryota</taxon>
        <taxon>Metazoa</taxon>
        <taxon>Spiralia</taxon>
        <taxon>Gnathifera</taxon>
        <taxon>Rotifera</taxon>
        <taxon>Eurotatoria</taxon>
        <taxon>Bdelloidea</taxon>
        <taxon>Philodinida</taxon>
        <taxon>Philodinidae</taxon>
        <taxon>Rotaria</taxon>
    </lineage>
</organism>
<gene>
    <name evidence="7" type="ORF">FNK824_LOCUS22785</name>
    <name evidence="2" type="ORF">JXQ802_LOCUS4069</name>
    <name evidence="3" type="ORF">JXQ802_LOCUS4250</name>
    <name evidence="6" type="ORF">OTI717_LOCUS24312</name>
    <name evidence="1" type="ORF">PYM288_LOCUS1438</name>
    <name evidence="4" type="ORF">RFH988_LOCUS8942</name>
    <name evidence="5" type="ORF">SEV965_LOCUS7630</name>
</gene>
<dbReference type="Proteomes" id="UP000663870">
    <property type="component" value="Unassembled WGS sequence"/>
</dbReference>
<dbReference type="Proteomes" id="UP000663854">
    <property type="component" value="Unassembled WGS sequence"/>
</dbReference>
<evidence type="ECO:0000313" key="2">
    <source>
        <dbReference type="EMBL" id="CAF0797871.1"/>
    </source>
</evidence>
<evidence type="ECO:0000313" key="3">
    <source>
        <dbReference type="EMBL" id="CAF0801461.1"/>
    </source>
</evidence>
<dbReference type="EMBL" id="CAJNOL010000056">
    <property type="protein sequence ID" value="CAF0797871.1"/>
    <property type="molecule type" value="Genomic_DNA"/>
</dbReference>
<evidence type="ECO:0000313" key="1">
    <source>
        <dbReference type="EMBL" id="CAF0738975.1"/>
    </source>
</evidence>
<keyword evidence="8" id="KW-1185">Reference proteome</keyword>
<dbReference type="AlphaFoldDB" id="A0A813SJE8"/>
<dbReference type="Proteomes" id="UP000663889">
    <property type="component" value="Unassembled WGS sequence"/>
</dbReference>
<dbReference type="Proteomes" id="UP000663882">
    <property type="component" value="Unassembled WGS sequence"/>
</dbReference>
<dbReference type="EMBL" id="CAJOAX010004559">
    <property type="protein sequence ID" value="CAF3911284.1"/>
    <property type="molecule type" value="Genomic_DNA"/>
</dbReference>
<protein>
    <submittedName>
        <fullName evidence="3">Uncharacterized protein</fullName>
    </submittedName>
</protein>
<dbReference type="EMBL" id="CAJOBE010004689">
    <property type="protein sequence ID" value="CAF3943061.1"/>
    <property type="molecule type" value="Genomic_DNA"/>
</dbReference>
<evidence type="ECO:0000313" key="7">
    <source>
        <dbReference type="EMBL" id="CAF3943061.1"/>
    </source>
</evidence>
<dbReference type="EMBL" id="CAJNOO010000310">
    <property type="protein sequence ID" value="CAF0900168.1"/>
    <property type="molecule type" value="Genomic_DNA"/>
</dbReference>
<evidence type="ECO:0000313" key="6">
    <source>
        <dbReference type="EMBL" id="CAF3911284.1"/>
    </source>
</evidence>
<dbReference type="Proteomes" id="UP000663823">
    <property type="component" value="Unassembled WGS sequence"/>
</dbReference>
<sequence>MQTKKVLNNNPFQLSHTLSSAQFKILSVSQQSSVKKKSNPLDITTNTDPTLLLTDYLTISNIKFKEILLTFASEDINKDTLTELLNKKDIFLFIHQLTQLVNILNYSKLQNEQWSYYYHLDMTEGIRNGCVSKKMTIENTI</sequence>
<dbReference type="EMBL" id="CAJNOU010000269">
    <property type="protein sequence ID" value="CAF0939480.1"/>
    <property type="molecule type" value="Genomic_DNA"/>
</dbReference>
<evidence type="ECO:0000313" key="8">
    <source>
        <dbReference type="Proteomes" id="UP000663870"/>
    </source>
</evidence>
<dbReference type="Proteomes" id="UP000663874">
    <property type="component" value="Unassembled WGS sequence"/>
</dbReference>
<evidence type="ECO:0000313" key="5">
    <source>
        <dbReference type="EMBL" id="CAF0939480.1"/>
    </source>
</evidence>
<reference evidence="3" key="1">
    <citation type="submission" date="2021-02" db="EMBL/GenBank/DDBJ databases">
        <authorList>
            <person name="Nowell W R."/>
        </authorList>
    </citation>
    <scope>NUCLEOTIDE SEQUENCE</scope>
</reference>